<dbReference type="SUPFAM" id="SSF46689">
    <property type="entry name" value="Homeodomain-like"/>
    <property type="match status" value="1"/>
</dbReference>
<dbReference type="GeneID" id="28730253"/>
<dbReference type="EMBL" id="LGAV01000004">
    <property type="protein sequence ID" value="KOS14429.1"/>
    <property type="molecule type" value="Genomic_DNA"/>
</dbReference>
<dbReference type="AlphaFoldDB" id="A0A0N0RS99"/>
<keyword evidence="7" id="KW-1185">Reference proteome</keyword>
<dbReference type="GO" id="GO:0003677">
    <property type="term" value="F:DNA binding"/>
    <property type="evidence" value="ECO:0007669"/>
    <property type="project" value="UniProtKB-KW"/>
</dbReference>
<keyword evidence="4" id="KW-0539">Nucleus</keyword>
<gene>
    <name evidence="6" type="ORF">Malapachy_3918</name>
</gene>
<keyword evidence="3 6" id="KW-0371">Homeobox</keyword>
<accession>A0A0N0RS99</accession>
<name>A0A0N0RS99_9BASI</name>
<evidence type="ECO:0000313" key="6">
    <source>
        <dbReference type="EMBL" id="KOS14429.1"/>
    </source>
</evidence>
<reference evidence="6 7" key="1">
    <citation type="submission" date="2015-07" db="EMBL/GenBank/DDBJ databases">
        <title>Draft Genome Sequence of Malassezia furfur CBS1878 and Malassezia pachydermatis CBS1879.</title>
        <authorList>
            <person name="Triana S."/>
            <person name="Ohm R."/>
            <person name="Gonzalez A."/>
            <person name="DeCock H."/>
            <person name="Restrepo S."/>
            <person name="Celis A."/>
        </authorList>
    </citation>
    <scope>NUCLEOTIDE SEQUENCE [LARGE SCALE GENOMIC DNA]</scope>
    <source>
        <strain evidence="6 7">CBS 1879</strain>
    </source>
</reference>
<protein>
    <submittedName>
        <fullName evidence="6">Homeodomain transcription factor be</fullName>
    </submittedName>
</protein>
<feature type="domain" description="KN homeodomain" evidence="5">
    <location>
        <begin position="126"/>
        <end position="174"/>
    </location>
</feature>
<proteinExistence type="inferred from homology"/>
<dbReference type="VEuPathDB" id="FungiDB:Malapachy_3918"/>
<dbReference type="InterPro" id="IPR009057">
    <property type="entry name" value="Homeodomain-like_sf"/>
</dbReference>
<dbReference type="CDD" id="cd00086">
    <property type="entry name" value="homeodomain"/>
    <property type="match status" value="1"/>
</dbReference>
<sequence>MLSQEEVCQKLLDFEFSVLNALATDVDDVQYEYIRELTTLVGETLSQQQAQGELSLSTLQLGIRVRERLDQLRYVLHEQRHQVQRIQSDTNLELTSILRRHIHTGSSPVYRERRDTTLNASFMRDWFLRNLGHPFPTREDKQAILAGSNARIRDRTTRLRYNQVVLWFINTRRRCGWTSFLRKYANGNKDTMADIAWALQEEQGGTHETRAWSAGPTKAATPKTTARSAKEANILPAKKGLPAVLPHISEDTAVAMRTEWEQMVERVRYGIKERIGDWMDEVIRDTHSSASEERRGTPRK</sequence>
<evidence type="ECO:0000256" key="3">
    <source>
        <dbReference type="ARBA" id="ARBA00023155"/>
    </source>
</evidence>
<comment type="similarity">
    <text evidence="1">Belongs to the TALE/M-ATYP homeobox family.</text>
</comment>
<evidence type="ECO:0000256" key="4">
    <source>
        <dbReference type="ARBA" id="ARBA00023242"/>
    </source>
</evidence>
<comment type="caution">
    <text evidence="6">The sequence shown here is derived from an EMBL/GenBank/DDBJ whole genome shotgun (WGS) entry which is preliminary data.</text>
</comment>
<evidence type="ECO:0000313" key="7">
    <source>
        <dbReference type="Proteomes" id="UP000037751"/>
    </source>
</evidence>
<dbReference type="STRING" id="77020.A0A0N0RS99"/>
<dbReference type="InterPro" id="IPR008422">
    <property type="entry name" value="KN_HD"/>
</dbReference>
<keyword evidence="2 6" id="KW-0238">DNA-binding</keyword>
<organism evidence="6 7">
    <name type="scientific">Malassezia pachydermatis</name>
    <dbReference type="NCBI Taxonomy" id="77020"/>
    <lineage>
        <taxon>Eukaryota</taxon>
        <taxon>Fungi</taxon>
        <taxon>Dikarya</taxon>
        <taxon>Basidiomycota</taxon>
        <taxon>Ustilaginomycotina</taxon>
        <taxon>Malasseziomycetes</taxon>
        <taxon>Malasseziales</taxon>
        <taxon>Malasseziaceae</taxon>
        <taxon>Malassezia</taxon>
    </lineage>
</organism>
<dbReference type="Gene3D" id="1.10.10.60">
    <property type="entry name" value="Homeodomain-like"/>
    <property type="match status" value="1"/>
</dbReference>
<dbReference type="Proteomes" id="UP000037751">
    <property type="component" value="Unassembled WGS sequence"/>
</dbReference>
<dbReference type="Pfam" id="PF05920">
    <property type="entry name" value="Homeobox_KN"/>
    <property type="match status" value="1"/>
</dbReference>
<dbReference type="OrthoDB" id="250329at2759"/>
<dbReference type="GO" id="GO:0006355">
    <property type="term" value="P:regulation of DNA-templated transcription"/>
    <property type="evidence" value="ECO:0007669"/>
    <property type="project" value="InterPro"/>
</dbReference>
<evidence type="ECO:0000256" key="1">
    <source>
        <dbReference type="ARBA" id="ARBA00005800"/>
    </source>
</evidence>
<dbReference type="RefSeq" id="XP_017992061.1">
    <property type="nucleotide sequence ID" value="XM_018138377.1"/>
</dbReference>
<evidence type="ECO:0000256" key="2">
    <source>
        <dbReference type="ARBA" id="ARBA00023125"/>
    </source>
</evidence>
<evidence type="ECO:0000259" key="5">
    <source>
        <dbReference type="Pfam" id="PF05920"/>
    </source>
</evidence>
<dbReference type="InterPro" id="IPR001356">
    <property type="entry name" value="HD"/>
</dbReference>